<accession>X1TPG7</accession>
<dbReference type="EMBL" id="BARW01016627">
    <property type="protein sequence ID" value="GAI93266.1"/>
    <property type="molecule type" value="Genomic_DNA"/>
</dbReference>
<proteinExistence type="predicted"/>
<dbReference type="GO" id="GO:0006171">
    <property type="term" value="P:cAMP biosynthetic process"/>
    <property type="evidence" value="ECO:0007669"/>
    <property type="project" value="TreeGrafter"/>
</dbReference>
<protein>
    <recommendedName>
        <fullName evidence="1">Guanylate cyclase domain-containing protein</fullName>
    </recommendedName>
</protein>
<dbReference type="PROSITE" id="PS50125">
    <property type="entry name" value="GUANYLATE_CYCLASE_2"/>
    <property type="match status" value="1"/>
</dbReference>
<dbReference type="CDD" id="cd07302">
    <property type="entry name" value="CHD"/>
    <property type="match status" value="1"/>
</dbReference>
<dbReference type="SUPFAM" id="SSF55073">
    <property type="entry name" value="Nucleotide cyclase"/>
    <property type="match status" value="1"/>
</dbReference>
<organism evidence="2">
    <name type="scientific">marine sediment metagenome</name>
    <dbReference type="NCBI Taxonomy" id="412755"/>
    <lineage>
        <taxon>unclassified sequences</taxon>
        <taxon>metagenomes</taxon>
        <taxon>ecological metagenomes</taxon>
    </lineage>
</organism>
<dbReference type="AlphaFoldDB" id="X1TPG7"/>
<dbReference type="InterPro" id="IPR011989">
    <property type="entry name" value="ARM-like"/>
</dbReference>
<dbReference type="SUPFAM" id="SSF48371">
    <property type="entry name" value="ARM repeat"/>
    <property type="match status" value="1"/>
</dbReference>
<dbReference type="Gene3D" id="3.30.70.1230">
    <property type="entry name" value="Nucleotide cyclase"/>
    <property type="match status" value="1"/>
</dbReference>
<dbReference type="InterPro" id="IPR029787">
    <property type="entry name" value="Nucleotide_cyclase"/>
</dbReference>
<reference evidence="2" key="1">
    <citation type="journal article" date="2014" name="Front. Microbiol.">
        <title>High frequency of phylogenetically diverse reductive dehalogenase-homologous genes in deep subseafloor sedimentary metagenomes.</title>
        <authorList>
            <person name="Kawai M."/>
            <person name="Futagami T."/>
            <person name="Toyoda A."/>
            <person name="Takaki Y."/>
            <person name="Nishi S."/>
            <person name="Hori S."/>
            <person name="Arai W."/>
            <person name="Tsubouchi T."/>
            <person name="Morono Y."/>
            <person name="Uchiyama I."/>
            <person name="Ito T."/>
            <person name="Fujiyama A."/>
            <person name="Inagaki F."/>
            <person name="Takami H."/>
        </authorList>
    </citation>
    <scope>NUCLEOTIDE SEQUENCE</scope>
    <source>
        <strain evidence="2">Expedition CK06-06</strain>
    </source>
</reference>
<dbReference type="InterPro" id="IPR001054">
    <property type="entry name" value="A/G_cyclase"/>
</dbReference>
<dbReference type="Gene3D" id="1.25.10.10">
    <property type="entry name" value="Leucine-rich Repeat Variant"/>
    <property type="match status" value="1"/>
</dbReference>
<feature type="non-terminal residue" evidence="2">
    <location>
        <position position="282"/>
    </location>
</feature>
<name>X1TPG7_9ZZZZ</name>
<comment type="caution">
    <text evidence="2">The sequence shown here is derived from an EMBL/GenBank/DDBJ whole genome shotgun (WGS) entry which is preliminary data.</text>
</comment>
<feature type="non-terminal residue" evidence="2">
    <location>
        <position position="1"/>
    </location>
</feature>
<dbReference type="InterPro" id="IPR050697">
    <property type="entry name" value="Adenylyl/Guanylyl_Cyclase_3/4"/>
</dbReference>
<feature type="domain" description="Guanylate cyclase" evidence="1">
    <location>
        <begin position="213"/>
        <end position="282"/>
    </location>
</feature>
<dbReference type="PANTHER" id="PTHR43081">
    <property type="entry name" value="ADENYLATE CYCLASE, TERMINAL-DIFFERENTIATION SPECIFIC-RELATED"/>
    <property type="match status" value="1"/>
</dbReference>
<evidence type="ECO:0000313" key="2">
    <source>
        <dbReference type="EMBL" id="GAI93266.1"/>
    </source>
</evidence>
<gene>
    <name evidence="2" type="ORF">S12H4_28906</name>
</gene>
<dbReference type="PANTHER" id="PTHR43081:SF19">
    <property type="entry name" value="PH-SENSITIVE ADENYLATE CYCLASE RV1264"/>
    <property type="match status" value="1"/>
</dbReference>
<evidence type="ECO:0000259" key="1">
    <source>
        <dbReference type="PROSITE" id="PS50125"/>
    </source>
</evidence>
<dbReference type="InterPro" id="IPR016024">
    <property type="entry name" value="ARM-type_fold"/>
</dbReference>
<dbReference type="GO" id="GO:0035556">
    <property type="term" value="P:intracellular signal transduction"/>
    <property type="evidence" value="ECO:0007669"/>
    <property type="project" value="InterPro"/>
</dbReference>
<sequence length="282" mass="32124">VFDSGYDSALKETAGKIISRYSDSTIFHTLIDLTRRKDEDTKVVCIRILREIGKREKGIPADVFTNRLYSLLDDAEKQVRIESLFTLLELGDDYALKILRDWLESDDELMVPQLLTNVKGMISHEILPDVLRLVKSGKIGIQKTLRNILPEICEGELMDEARRILLNYLKVIHEGTSAAGVVKEEGVLLEKESIIHHPKIEFRFRREHSQILTVFFIDIVNYTERSTRVDMSSLMRLVKTFEDIVIDAVEGYNGHVIKKMGDGILAAFNHPVNAAMASLKIQ</sequence>